<proteinExistence type="predicted"/>
<comment type="caution">
    <text evidence="1">The sequence shown here is derived from an EMBL/GenBank/DDBJ whole genome shotgun (WGS) entry which is preliminary data.</text>
</comment>
<reference evidence="1" key="1">
    <citation type="submission" date="2022-07" db="EMBL/GenBank/DDBJ databases">
        <title>Phylogenomic reconstructions and comparative analyses of Kickxellomycotina fungi.</title>
        <authorList>
            <person name="Reynolds N.K."/>
            <person name="Stajich J.E."/>
            <person name="Barry K."/>
            <person name="Grigoriev I.V."/>
            <person name="Crous P."/>
            <person name="Smith M.E."/>
        </authorList>
    </citation>
    <scope>NUCLEOTIDE SEQUENCE</scope>
    <source>
        <strain evidence="1">CBS 102833</strain>
    </source>
</reference>
<evidence type="ECO:0000313" key="1">
    <source>
        <dbReference type="EMBL" id="KAJ2810002.1"/>
    </source>
</evidence>
<sequence length="1286" mass="137761">MDFNRAPAEEERLKALRRERFSNTEGEKRFKQMIEERARRRQQLTSQGALSNQSSLVEARKIVGTCTLMCPVFEREERELKNSLALQEVHPGTRQADPARTVKTFHRSAAGNEEPLPEDLRTADTLISTLDYLINAVVAQDQTLQSCHGFVRDRTRSIRQDFTIQNIRDQRTVAACERIARFHIVSLHVLCGHKGFAEQQDMEQLRNTLKTLIELYDDHRNAGIACANEAEFYAYYVVSHLRDSDAKRVAERLPARIFLAPVVQQALKLHRLSESSAALSARQDAGNLFAAQNLATQFFRAVASSHTPLLLACLAEYQFPSIRRAALKAMNVVFPYQAGREYPIDQFASMLAFDSVDEVTEFCGLFGVAVNERGIKLGERDGKRLVFKEPEQRPQRVARNLRVVGAKFLSTPMQAINSSIAQQFLIPAAPMITGSSIGLAPSAVWPAQPAMVPSSRVSNGQASSGGFGMASAAPFGRVGASAPVPVSAFGGAQPAATAATAATASAFSFPKSSSFPVAQPAESFAGNRVDMFRVPPAASSTASAFNIKQGEPGPDKAAASVPSFGISGSRKLGFTTAGAAQRSASGLAAPSAPSLFSTPAPNTGSSQPSSASVVAAALPATSIIVIPPTPGPETLLPTTAPKPILQAPAIPAPDVVWNKPRPRINWTSLSNALYDDLLASVVLDVAKPLAVRAKKCAQVANTLIEDIADAIVNYTSAFVAYEESYRSVLLAQAEGFRRKALMRRAFRRWSMEAVVRQQSRALEQHYIDGLDELIDSGEYAERPRPRAYSVQDRTYTVCQQPQPQMVRRAVPAVPADFWESCHLGRDAFDAMGRALKKYGGPAFDATVDVSGTRHSVLGSWLWWQFDSASVSSHSACEPPSRLATYAHGAQRLRFRELGATPEESGELWSQIVLLAPEPIGPDDVAGDLGSSPLGMELAARVREALSRARAAEGAAHPILFLFWSSDASATRVVRRLVERTAAASGVPSFVATHAVALMVATSKQQLGEGLRWVFKHVVAARRHSLVRASRAYETLGVALLQALRRITSVAGLLGAHAGGGAPEIFNSAVDVVNAYVGALNGLLSPVGLPPLSAFPHALPGEGVTVDYFCAGRAINGSGRPTLIADAIVGGSIDDILSADTLGGSGLPTLGACLRALAFAAKHRLDALHQAVPDAYVDRDKAAEGARHAALAADQLVRRVAELCQGPRAAELLASPGAKRPSSTAFSISPPLVPLPDVALSVASTPRSMPSISGLTVHSATKRHRPATELKLSRLQHAIARASEHLG</sequence>
<keyword evidence="2" id="KW-1185">Reference proteome</keyword>
<accession>A0ACC1LJB3</accession>
<name>A0ACC1LJB3_9FUNG</name>
<organism evidence="1 2">
    <name type="scientific">Coemansia furcata</name>
    <dbReference type="NCBI Taxonomy" id="417177"/>
    <lineage>
        <taxon>Eukaryota</taxon>
        <taxon>Fungi</taxon>
        <taxon>Fungi incertae sedis</taxon>
        <taxon>Zoopagomycota</taxon>
        <taxon>Kickxellomycotina</taxon>
        <taxon>Kickxellomycetes</taxon>
        <taxon>Kickxellales</taxon>
        <taxon>Kickxellaceae</taxon>
        <taxon>Coemansia</taxon>
    </lineage>
</organism>
<protein>
    <submittedName>
        <fullName evidence="1">Actin cytoskeleton and mitosis protein</fullName>
    </submittedName>
</protein>
<dbReference type="Proteomes" id="UP001140096">
    <property type="component" value="Unassembled WGS sequence"/>
</dbReference>
<gene>
    <name evidence="1" type="primary">SAC3</name>
    <name evidence="1" type="ORF">H4S07_002928</name>
</gene>
<dbReference type="EMBL" id="JANBUP010000831">
    <property type="protein sequence ID" value="KAJ2810002.1"/>
    <property type="molecule type" value="Genomic_DNA"/>
</dbReference>
<evidence type="ECO:0000313" key="2">
    <source>
        <dbReference type="Proteomes" id="UP001140096"/>
    </source>
</evidence>